<feature type="domain" description="SLH" evidence="3">
    <location>
        <begin position="49"/>
        <end position="111"/>
    </location>
</feature>
<keyword evidence="1" id="KW-0677">Repeat</keyword>
<dbReference type="EMBL" id="CP120733">
    <property type="protein sequence ID" value="WFD09916.1"/>
    <property type="molecule type" value="Genomic_DNA"/>
</dbReference>
<dbReference type="InterPro" id="IPR001119">
    <property type="entry name" value="SLH_dom"/>
</dbReference>
<evidence type="ECO:0000256" key="1">
    <source>
        <dbReference type="ARBA" id="ARBA00022737"/>
    </source>
</evidence>
<feature type="signal peptide" evidence="2">
    <location>
        <begin position="1"/>
        <end position="24"/>
    </location>
</feature>
<dbReference type="InterPro" id="IPR046720">
    <property type="entry name" value="DUF6612"/>
</dbReference>
<organism evidence="4 5">
    <name type="scientific">Tepidibacter hydrothermalis</name>
    <dbReference type="NCBI Taxonomy" id="3036126"/>
    <lineage>
        <taxon>Bacteria</taxon>
        <taxon>Bacillati</taxon>
        <taxon>Bacillota</taxon>
        <taxon>Clostridia</taxon>
        <taxon>Peptostreptococcales</taxon>
        <taxon>Peptostreptococcaceae</taxon>
        <taxon>Tepidibacter</taxon>
    </lineage>
</organism>
<dbReference type="Proteomes" id="UP001222800">
    <property type="component" value="Chromosome"/>
</dbReference>
<accession>A0ABY8EAU1</accession>
<sequence length="451" mass="52128">MKTLKIVFTLVMSILMSFTTVSMAQENDSISRIELSKSIIDSFEIELVQDSKSSFKDVKAEDLKYVSTIVDQKISSGYGEFFKPDKCVTNEEAMTMIVRAMGEEKLAQRMDIEGIEKGSDWAKCYIAYSIDKKIINKNIDPSAVLTKENCDSMIKNAVDYYNKELKRDGLTVYDMLDKAGQNMLEKKTYKATTNMDITSTTKSEEEGIEDTVINMNKVQEVQFEAPETVYTKDTTTMNNPETDEEMNMTSEVYMKDRIMYIKADGQEKWTKMDLNPMMNELQSMMGSSMNTNTLTKEQLDIFGMYAKYEADEKIEDKDYYVVSIDIDDESFKEIVKMIADKANEIAANVEETENKDKKEIDEFIDESDDQEMVKQIIDTIIENVEMNINCKYYIDKETKMYDKMEMEMDMKMNFMGINNETKATAESKYHDFGEKLEFPEISEDDVESMDL</sequence>
<keyword evidence="5" id="KW-1185">Reference proteome</keyword>
<evidence type="ECO:0000259" key="3">
    <source>
        <dbReference type="PROSITE" id="PS51272"/>
    </source>
</evidence>
<protein>
    <recommendedName>
        <fullName evidence="3">SLH domain-containing protein</fullName>
    </recommendedName>
</protein>
<gene>
    <name evidence="4" type="ORF">P4S50_16285</name>
</gene>
<name>A0ABY8EAU1_9FIRM</name>
<dbReference type="PROSITE" id="PS51272">
    <property type="entry name" value="SLH"/>
    <property type="match status" value="1"/>
</dbReference>
<dbReference type="RefSeq" id="WP_277731887.1">
    <property type="nucleotide sequence ID" value="NZ_CP120733.1"/>
</dbReference>
<evidence type="ECO:0000313" key="4">
    <source>
        <dbReference type="EMBL" id="WFD09916.1"/>
    </source>
</evidence>
<reference evidence="4 5" key="1">
    <citation type="submission" date="2023-03" db="EMBL/GenBank/DDBJ databases">
        <title>Complete genome sequence of Tepidibacter sp. SWIR-1, isolated from a deep-sea hydrothermal vent.</title>
        <authorList>
            <person name="Li X."/>
        </authorList>
    </citation>
    <scope>NUCLEOTIDE SEQUENCE [LARGE SCALE GENOMIC DNA]</scope>
    <source>
        <strain evidence="4 5">SWIR-1</strain>
    </source>
</reference>
<feature type="chain" id="PRO_5045819340" description="SLH domain-containing protein" evidence="2">
    <location>
        <begin position="25"/>
        <end position="451"/>
    </location>
</feature>
<evidence type="ECO:0000256" key="2">
    <source>
        <dbReference type="SAM" id="SignalP"/>
    </source>
</evidence>
<proteinExistence type="predicted"/>
<evidence type="ECO:0000313" key="5">
    <source>
        <dbReference type="Proteomes" id="UP001222800"/>
    </source>
</evidence>
<keyword evidence="2" id="KW-0732">Signal</keyword>
<dbReference type="Gene3D" id="2.50.20.20">
    <property type="match status" value="1"/>
</dbReference>
<dbReference type="Pfam" id="PF20316">
    <property type="entry name" value="DUF6612"/>
    <property type="match status" value="1"/>
</dbReference>